<evidence type="ECO:0000256" key="1">
    <source>
        <dbReference type="SAM" id="MobiDB-lite"/>
    </source>
</evidence>
<protein>
    <submittedName>
        <fullName evidence="2">Uncharacterized protein</fullName>
    </submittedName>
</protein>
<evidence type="ECO:0000313" key="2">
    <source>
        <dbReference type="EMBL" id="EYC39454.1"/>
    </source>
</evidence>
<feature type="compositionally biased region" description="Basic residues" evidence="1">
    <location>
        <begin position="48"/>
        <end position="59"/>
    </location>
</feature>
<reference evidence="3" key="1">
    <citation type="journal article" date="2015" name="Nat. Genet.">
        <title>The genome and transcriptome of the zoonotic hookworm Ancylostoma ceylanicum identify infection-specific gene families.</title>
        <authorList>
            <person name="Schwarz E.M."/>
            <person name="Hu Y."/>
            <person name="Antoshechkin I."/>
            <person name="Miller M.M."/>
            <person name="Sternberg P.W."/>
            <person name="Aroian R.V."/>
        </authorList>
    </citation>
    <scope>NUCLEOTIDE SEQUENCE</scope>
    <source>
        <strain evidence="3">HY135</strain>
    </source>
</reference>
<proteinExistence type="predicted"/>
<dbReference type="EMBL" id="JARK01000256">
    <property type="protein sequence ID" value="EYC39454.1"/>
    <property type="molecule type" value="Genomic_DNA"/>
</dbReference>
<accession>A0A016WI21</accession>
<gene>
    <name evidence="2" type="primary">Acey_s0656.g1233</name>
    <name evidence="2" type="ORF">Y032_0656g1233</name>
</gene>
<dbReference type="AlphaFoldDB" id="A0A016WI21"/>
<evidence type="ECO:0000313" key="3">
    <source>
        <dbReference type="Proteomes" id="UP000024635"/>
    </source>
</evidence>
<sequence length="74" mass="8660">MPQMHTLRKEYARKTTAGHTSKSEAHQLSIQLRQRMHILPQGQSFKRTISHRQRSKHAPKSTQRTKSLLEVCKI</sequence>
<dbReference type="Proteomes" id="UP000024635">
    <property type="component" value="Unassembled WGS sequence"/>
</dbReference>
<name>A0A016WI21_9BILA</name>
<feature type="region of interest" description="Disordered" evidence="1">
    <location>
        <begin position="47"/>
        <end position="67"/>
    </location>
</feature>
<organism evidence="2 3">
    <name type="scientific">Ancylostoma ceylanicum</name>
    <dbReference type="NCBI Taxonomy" id="53326"/>
    <lineage>
        <taxon>Eukaryota</taxon>
        <taxon>Metazoa</taxon>
        <taxon>Ecdysozoa</taxon>
        <taxon>Nematoda</taxon>
        <taxon>Chromadorea</taxon>
        <taxon>Rhabditida</taxon>
        <taxon>Rhabditina</taxon>
        <taxon>Rhabditomorpha</taxon>
        <taxon>Strongyloidea</taxon>
        <taxon>Ancylostomatidae</taxon>
        <taxon>Ancylostomatinae</taxon>
        <taxon>Ancylostoma</taxon>
    </lineage>
</organism>
<comment type="caution">
    <text evidence="2">The sequence shown here is derived from an EMBL/GenBank/DDBJ whole genome shotgun (WGS) entry which is preliminary data.</text>
</comment>
<keyword evidence="3" id="KW-1185">Reference proteome</keyword>